<feature type="non-terminal residue" evidence="4">
    <location>
        <position position="1"/>
    </location>
</feature>
<accession>G4U1X1</accession>
<evidence type="ECO:0000313" key="4">
    <source>
        <dbReference type="EMBL" id="CCA77564.1"/>
    </source>
</evidence>
<dbReference type="PROSITE" id="PS50294">
    <property type="entry name" value="WD_REPEATS_REGION"/>
    <property type="match status" value="1"/>
</dbReference>
<dbReference type="PROSITE" id="PS50082">
    <property type="entry name" value="WD_REPEATS_2"/>
    <property type="match status" value="1"/>
</dbReference>
<dbReference type="PANTHER" id="PTHR19848">
    <property type="entry name" value="WD40 REPEAT PROTEIN"/>
    <property type="match status" value="1"/>
</dbReference>
<dbReference type="PANTHER" id="PTHR19848:SF8">
    <property type="entry name" value="F-BOX AND WD REPEAT DOMAIN CONTAINING 7"/>
    <property type="match status" value="1"/>
</dbReference>
<keyword evidence="2" id="KW-0677">Repeat</keyword>
<evidence type="ECO:0000256" key="2">
    <source>
        <dbReference type="ARBA" id="ARBA00022737"/>
    </source>
</evidence>
<evidence type="ECO:0000256" key="3">
    <source>
        <dbReference type="PROSITE-ProRule" id="PRU00221"/>
    </source>
</evidence>
<dbReference type="InterPro" id="IPR036322">
    <property type="entry name" value="WD40_repeat_dom_sf"/>
</dbReference>
<keyword evidence="5" id="KW-1185">Reference proteome</keyword>
<reference evidence="4 5" key="1">
    <citation type="journal article" date="2011" name="PLoS Pathog.">
        <title>Endophytic Life Strategies Decoded by Genome and Transcriptome Analyses of the Mutualistic Root Symbiont Piriformospora indica.</title>
        <authorList>
            <person name="Zuccaro A."/>
            <person name="Lahrmann U."/>
            <person name="Guldener U."/>
            <person name="Langen G."/>
            <person name="Pfiffi S."/>
            <person name="Biedenkopf D."/>
            <person name="Wong P."/>
            <person name="Samans B."/>
            <person name="Grimm C."/>
            <person name="Basiewicz M."/>
            <person name="Murat C."/>
            <person name="Martin F."/>
            <person name="Kogel K.H."/>
        </authorList>
    </citation>
    <scope>NUCLEOTIDE SEQUENCE [LARGE SCALE GENOMIC DNA]</scope>
    <source>
        <strain evidence="4 5">DSM 11827</strain>
    </source>
</reference>
<sequence length="153" mass="17157">TIRLWDANTGQSLGEPLRGHERWVRAVAFSPDGSRIVSGADDKTIRLWDAAIETVVNECDEDDAADSGLTQDLGEPLKIRIPGFRRCSLLPDGWVQSSGKLLFWVPPENRRGLRHPRLILNIPTEGNFPATQLDFTRFRCGSSWTEVRTDATQ</sequence>
<evidence type="ECO:0000256" key="1">
    <source>
        <dbReference type="ARBA" id="ARBA00022574"/>
    </source>
</evidence>
<dbReference type="OrthoDB" id="6262491at2759"/>
<dbReference type="HOGENOM" id="CLU_000288_57_19_1"/>
<dbReference type="Gene3D" id="2.130.10.10">
    <property type="entry name" value="YVTN repeat-like/Quinoprotein amine dehydrogenase"/>
    <property type="match status" value="1"/>
</dbReference>
<feature type="repeat" description="WD" evidence="3">
    <location>
        <begin position="17"/>
        <end position="49"/>
    </location>
</feature>
<dbReference type="EMBL" id="CAFZ01001732">
    <property type="protein sequence ID" value="CCA77564.1"/>
    <property type="molecule type" value="Genomic_DNA"/>
</dbReference>
<dbReference type="AlphaFoldDB" id="G4U1X1"/>
<dbReference type="STRING" id="1109443.G4U1X1"/>
<gene>
    <name evidence="4" type="ORF">PIIN_11541</name>
</gene>
<dbReference type="InParanoid" id="G4U1X1"/>
<name>G4U1X1_SERID</name>
<dbReference type="Proteomes" id="UP000007148">
    <property type="component" value="Unassembled WGS sequence"/>
</dbReference>
<dbReference type="InterPro" id="IPR001680">
    <property type="entry name" value="WD40_rpt"/>
</dbReference>
<proteinExistence type="predicted"/>
<dbReference type="Pfam" id="PF00400">
    <property type="entry name" value="WD40"/>
    <property type="match status" value="1"/>
</dbReference>
<comment type="caution">
    <text evidence="4">The sequence shown here is derived from an EMBL/GenBank/DDBJ whole genome shotgun (WGS) entry which is preliminary data.</text>
</comment>
<protein>
    <submittedName>
        <fullName evidence="4">Uncharacterized protein</fullName>
    </submittedName>
</protein>
<dbReference type="SMART" id="SM00320">
    <property type="entry name" value="WD40"/>
    <property type="match status" value="1"/>
</dbReference>
<dbReference type="SUPFAM" id="SSF50978">
    <property type="entry name" value="WD40 repeat-like"/>
    <property type="match status" value="1"/>
</dbReference>
<evidence type="ECO:0000313" key="5">
    <source>
        <dbReference type="Proteomes" id="UP000007148"/>
    </source>
</evidence>
<organism evidence="4 5">
    <name type="scientific">Serendipita indica (strain DSM 11827)</name>
    <name type="common">Root endophyte fungus</name>
    <name type="synonym">Piriformospora indica</name>
    <dbReference type="NCBI Taxonomy" id="1109443"/>
    <lineage>
        <taxon>Eukaryota</taxon>
        <taxon>Fungi</taxon>
        <taxon>Dikarya</taxon>
        <taxon>Basidiomycota</taxon>
        <taxon>Agaricomycotina</taxon>
        <taxon>Agaricomycetes</taxon>
        <taxon>Sebacinales</taxon>
        <taxon>Serendipitaceae</taxon>
        <taxon>Serendipita</taxon>
    </lineage>
</organism>
<dbReference type="InterPro" id="IPR015943">
    <property type="entry name" value="WD40/YVTN_repeat-like_dom_sf"/>
</dbReference>
<keyword evidence="1 3" id="KW-0853">WD repeat</keyword>